<evidence type="ECO:0000313" key="5">
    <source>
        <dbReference type="Proteomes" id="UP000215450"/>
    </source>
</evidence>
<reference evidence="4" key="3">
    <citation type="submission" date="2017-06" db="EMBL/GenBank/DDBJ databases">
        <authorList>
            <person name="Kim H.J."/>
            <person name="Triplett B.A."/>
        </authorList>
    </citation>
    <scope>NUCLEOTIDE SEQUENCE [LARGE SCALE GENOMIC DNA]</scope>
    <source>
        <strain evidence="4">Kingella_eburonensis</strain>
    </source>
</reference>
<accession>A0A238HFY3</accession>
<keyword evidence="5" id="KW-1185">Reference proteome</keyword>
<evidence type="ECO:0000256" key="1">
    <source>
        <dbReference type="SAM" id="Phobius"/>
    </source>
</evidence>
<dbReference type="EMBL" id="FXUV01000021">
    <property type="protein sequence ID" value="SMQ12427.1"/>
    <property type="molecule type" value="Genomic_DNA"/>
</dbReference>
<evidence type="ECO:0000256" key="2">
    <source>
        <dbReference type="SAM" id="SignalP"/>
    </source>
</evidence>
<keyword evidence="2" id="KW-0732">Signal</keyword>
<reference evidence="5" key="2">
    <citation type="submission" date="2017-06" db="EMBL/GenBank/DDBJ databases">
        <authorList>
            <person name="Laurent S."/>
        </authorList>
    </citation>
    <scope>NUCLEOTIDE SEQUENCE [LARGE SCALE GENOMIC DNA]</scope>
</reference>
<dbReference type="EMBL" id="FXUV02000014">
    <property type="protein sequence ID" value="SNB61849.1"/>
    <property type="molecule type" value="Genomic_DNA"/>
</dbReference>
<protein>
    <submittedName>
        <fullName evidence="3">Uncharacterized protein</fullName>
    </submittedName>
</protein>
<dbReference type="AlphaFoldDB" id="A0A238HFY3"/>
<evidence type="ECO:0000313" key="4">
    <source>
        <dbReference type="EMBL" id="SNB61849.1"/>
    </source>
</evidence>
<keyword evidence="1" id="KW-0472">Membrane</keyword>
<feature type="transmembrane region" description="Helical" evidence="1">
    <location>
        <begin position="75"/>
        <end position="92"/>
    </location>
</feature>
<keyword evidence="1" id="KW-1133">Transmembrane helix</keyword>
<name>A0A238HFY3_9NEIS</name>
<sequence length="93" mass="10483">MKYKGIFVANLMGAILLLLAATMEYDAIQTACACQDVTCMGADYIPPISNIFGAILVYATWLAHCLIVDWKQKSFIKYWVMIYPIIITFILPI</sequence>
<proteinExistence type="predicted"/>
<feature type="signal peptide" evidence="2">
    <location>
        <begin position="1"/>
        <end position="20"/>
    </location>
</feature>
<organism evidence="3">
    <name type="scientific">Kingella negevensis</name>
    <dbReference type="NCBI Taxonomy" id="1522312"/>
    <lineage>
        <taxon>Bacteria</taxon>
        <taxon>Pseudomonadati</taxon>
        <taxon>Pseudomonadota</taxon>
        <taxon>Betaproteobacteria</taxon>
        <taxon>Neisseriales</taxon>
        <taxon>Neisseriaceae</taxon>
        <taxon>Kingella</taxon>
    </lineage>
</organism>
<feature type="chain" id="PRO_5015075164" evidence="2">
    <location>
        <begin position="21"/>
        <end position="93"/>
    </location>
</feature>
<gene>
    <name evidence="4" type="ORF">KEBURONENSIS_00913</name>
    <name evidence="3" type="ORF">KEBURONENSIS_01326</name>
</gene>
<reference evidence="3" key="1">
    <citation type="submission" date="2017-05" db="EMBL/GenBank/DDBJ databases">
        <authorList>
            <person name="Song R."/>
            <person name="Chenine A.L."/>
            <person name="Ruprecht R.M."/>
        </authorList>
    </citation>
    <scope>NUCLEOTIDE SEQUENCE</scope>
    <source>
        <strain evidence="3">Kingella_eburonensis</strain>
    </source>
</reference>
<keyword evidence="1" id="KW-0812">Transmembrane</keyword>
<feature type="transmembrane region" description="Helical" evidence="1">
    <location>
        <begin position="44"/>
        <end position="63"/>
    </location>
</feature>
<evidence type="ECO:0000313" key="3">
    <source>
        <dbReference type="EMBL" id="SMQ12427.1"/>
    </source>
</evidence>
<dbReference type="RefSeq" id="WP_095062636.1">
    <property type="nucleotide sequence ID" value="NZ_FXUV02000014.1"/>
</dbReference>
<dbReference type="Proteomes" id="UP000215450">
    <property type="component" value="Unassembled WGS sequence"/>
</dbReference>